<keyword evidence="2" id="KW-0805">Transcription regulation</keyword>
<dbReference type="GO" id="GO:0009873">
    <property type="term" value="P:ethylene-activated signaling pathway"/>
    <property type="evidence" value="ECO:0007669"/>
    <property type="project" value="InterPro"/>
</dbReference>
<dbReference type="PANTHER" id="PTHR31190">
    <property type="entry name" value="DNA-BINDING DOMAIN"/>
    <property type="match status" value="1"/>
</dbReference>
<dbReference type="OrthoDB" id="674504at2759"/>
<evidence type="ECO:0000313" key="9">
    <source>
        <dbReference type="EMBL" id="PON92431.1"/>
    </source>
</evidence>
<keyword evidence="10" id="KW-1185">Reference proteome</keyword>
<dbReference type="SUPFAM" id="SSF54171">
    <property type="entry name" value="DNA-binding domain"/>
    <property type="match status" value="1"/>
</dbReference>
<dbReference type="Gene3D" id="3.30.730.10">
    <property type="entry name" value="AP2/ERF domain"/>
    <property type="match status" value="1"/>
</dbReference>
<feature type="region of interest" description="Disordered" evidence="7">
    <location>
        <begin position="66"/>
        <end position="89"/>
    </location>
</feature>
<feature type="compositionally biased region" description="Low complexity" evidence="7">
    <location>
        <begin position="116"/>
        <end position="126"/>
    </location>
</feature>
<dbReference type="InterPro" id="IPR016177">
    <property type="entry name" value="DNA-bd_dom_sf"/>
</dbReference>
<dbReference type="GO" id="GO:0003700">
    <property type="term" value="F:DNA-binding transcription factor activity"/>
    <property type="evidence" value="ECO:0007669"/>
    <property type="project" value="InterPro"/>
</dbReference>
<feature type="domain" description="AP2/ERF" evidence="8">
    <location>
        <begin position="130"/>
        <end position="188"/>
    </location>
</feature>
<evidence type="ECO:0000256" key="5">
    <source>
        <dbReference type="ARBA" id="ARBA00023242"/>
    </source>
</evidence>
<dbReference type="EMBL" id="JXTC01000065">
    <property type="protein sequence ID" value="PON92431.1"/>
    <property type="molecule type" value="Genomic_DNA"/>
</dbReference>
<dbReference type="Proteomes" id="UP000237000">
    <property type="component" value="Unassembled WGS sequence"/>
</dbReference>
<dbReference type="SMART" id="SM00380">
    <property type="entry name" value="AP2"/>
    <property type="match status" value="1"/>
</dbReference>
<evidence type="ECO:0000256" key="7">
    <source>
        <dbReference type="SAM" id="MobiDB-lite"/>
    </source>
</evidence>
<evidence type="ECO:0000313" key="10">
    <source>
        <dbReference type="Proteomes" id="UP000237000"/>
    </source>
</evidence>
<feature type="compositionally biased region" description="Basic and acidic residues" evidence="7">
    <location>
        <begin position="66"/>
        <end position="75"/>
    </location>
</feature>
<comment type="subcellular location">
    <subcellularLocation>
        <location evidence="1">Nucleus</location>
    </subcellularLocation>
</comment>
<reference evidence="10" key="1">
    <citation type="submission" date="2016-06" db="EMBL/GenBank/DDBJ databases">
        <title>Parallel loss of symbiosis genes in relatives of nitrogen-fixing non-legume Parasponia.</title>
        <authorList>
            <person name="Van Velzen R."/>
            <person name="Holmer R."/>
            <person name="Bu F."/>
            <person name="Rutten L."/>
            <person name="Van Zeijl A."/>
            <person name="Liu W."/>
            <person name="Santuari L."/>
            <person name="Cao Q."/>
            <person name="Sharma T."/>
            <person name="Shen D."/>
            <person name="Roswanjaya Y."/>
            <person name="Wardhani T."/>
            <person name="Kalhor M.S."/>
            <person name="Jansen J."/>
            <person name="Van den Hoogen J."/>
            <person name="Gungor B."/>
            <person name="Hartog M."/>
            <person name="Hontelez J."/>
            <person name="Verver J."/>
            <person name="Yang W.-C."/>
            <person name="Schijlen E."/>
            <person name="Repin R."/>
            <person name="Schilthuizen M."/>
            <person name="Schranz E."/>
            <person name="Heidstra R."/>
            <person name="Miyata K."/>
            <person name="Fedorova E."/>
            <person name="Kohlen W."/>
            <person name="Bisseling T."/>
            <person name="Smit S."/>
            <person name="Geurts R."/>
        </authorList>
    </citation>
    <scope>NUCLEOTIDE SEQUENCE [LARGE SCALE GENOMIC DNA]</scope>
    <source>
        <strain evidence="10">cv. RG33-2</strain>
    </source>
</reference>
<feature type="region of interest" description="Disordered" evidence="7">
    <location>
        <begin position="191"/>
        <end position="263"/>
    </location>
</feature>
<dbReference type="FunCoup" id="A0A2P5F3R9">
    <property type="interactions" value="15"/>
</dbReference>
<dbReference type="InterPro" id="IPR036955">
    <property type="entry name" value="AP2/ERF_dom_sf"/>
</dbReference>
<keyword evidence="3" id="KW-0238">DNA-binding</keyword>
<evidence type="ECO:0000256" key="1">
    <source>
        <dbReference type="ARBA" id="ARBA00004123"/>
    </source>
</evidence>
<dbReference type="GO" id="GO:0005634">
    <property type="term" value="C:nucleus"/>
    <property type="evidence" value="ECO:0007669"/>
    <property type="project" value="UniProtKB-SubCell"/>
</dbReference>
<feature type="region of interest" description="Disordered" evidence="7">
    <location>
        <begin position="114"/>
        <end position="134"/>
    </location>
</feature>
<evidence type="ECO:0000256" key="3">
    <source>
        <dbReference type="ARBA" id="ARBA00023125"/>
    </source>
</evidence>
<gene>
    <name evidence="9" type="primary">TorERF34</name>
    <name evidence="9" type="ORF">TorRG33x02_117550</name>
</gene>
<keyword evidence="4" id="KW-0804">Transcription</keyword>
<dbReference type="PROSITE" id="PS51032">
    <property type="entry name" value="AP2_ERF"/>
    <property type="match status" value="1"/>
</dbReference>
<accession>A0A2P5F3R9</accession>
<dbReference type="CDD" id="cd00018">
    <property type="entry name" value="AP2"/>
    <property type="match status" value="1"/>
</dbReference>
<dbReference type="PANTHER" id="PTHR31190:SF476">
    <property type="entry name" value="ETHYLENE-RESPONSIVE TRANSCRIPTION FACTOR 1"/>
    <property type="match status" value="1"/>
</dbReference>
<sequence length="305" mass="33139">MALEGEASTLELIRQHLLNDFASMDSFINGLNLCTAQIPQQPNSVSDNNGHNKWFKVPKEEETHDDHGFEFETKPYPKPPKPSSLKQRRPTINVAIPPAGLCSISPVPASVPAPVPATASASSSPPDSRHYRGVRKRPWGKFAAEIRDPNRRGSRVWLGTFDTAIEAARAYDRAAFRMRGSKAILNFPLEAGKTPAPKSEVHAPASGGDRKRGREGDEDVSEGKELKKEETSSTLTETSTTSDQEVMSSSTETTNGNGNGAICPLTPSSWTSVWDSKDVKGIFTVPPLSPMSPHPSFGYSQLMVI</sequence>
<name>A0A2P5F3R9_TREOI</name>
<comment type="caution">
    <text evidence="9">The sequence shown here is derived from an EMBL/GenBank/DDBJ whole genome shotgun (WGS) entry which is preliminary data.</text>
</comment>
<dbReference type="FunFam" id="3.30.730.10:FF:000001">
    <property type="entry name" value="Ethylene-responsive transcription factor 2"/>
    <property type="match status" value="1"/>
</dbReference>
<proteinExistence type="inferred from homology"/>
<dbReference type="AlphaFoldDB" id="A0A2P5F3R9"/>
<dbReference type="Pfam" id="PF00847">
    <property type="entry name" value="AP2"/>
    <property type="match status" value="1"/>
</dbReference>
<dbReference type="GO" id="GO:0003677">
    <property type="term" value="F:DNA binding"/>
    <property type="evidence" value="ECO:0007669"/>
    <property type="project" value="UniProtKB-KW"/>
</dbReference>
<feature type="compositionally biased region" description="Polar residues" evidence="7">
    <location>
        <begin position="243"/>
        <end position="256"/>
    </location>
</feature>
<evidence type="ECO:0000259" key="8">
    <source>
        <dbReference type="PROSITE" id="PS51032"/>
    </source>
</evidence>
<dbReference type="InParanoid" id="A0A2P5F3R9"/>
<keyword evidence="5" id="KW-0539">Nucleus</keyword>
<evidence type="ECO:0000256" key="4">
    <source>
        <dbReference type="ARBA" id="ARBA00023163"/>
    </source>
</evidence>
<evidence type="ECO:0000256" key="6">
    <source>
        <dbReference type="ARBA" id="ARBA00024343"/>
    </source>
</evidence>
<dbReference type="InterPro" id="IPR001471">
    <property type="entry name" value="AP2/ERF_dom"/>
</dbReference>
<organism evidence="9 10">
    <name type="scientific">Trema orientale</name>
    <name type="common">Charcoal tree</name>
    <name type="synonym">Celtis orientalis</name>
    <dbReference type="NCBI Taxonomy" id="63057"/>
    <lineage>
        <taxon>Eukaryota</taxon>
        <taxon>Viridiplantae</taxon>
        <taxon>Streptophyta</taxon>
        <taxon>Embryophyta</taxon>
        <taxon>Tracheophyta</taxon>
        <taxon>Spermatophyta</taxon>
        <taxon>Magnoliopsida</taxon>
        <taxon>eudicotyledons</taxon>
        <taxon>Gunneridae</taxon>
        <taxon>Pentapetalae</taxon>
        <taxon>rosids</taxon>
        <taxon>fabids</taxon>
        <taxon>Rosales</taxon>
        <taxon>Cannabaceae</taxon>
        <taxon>Trema</taxon>
    </lineage>
</organism>
<protein>
    <submittedName>
        <fullName evidence="9">AP2/ERF transcription factor</fullName>
    </submittedName>
</protein>
<comment type="similarity">
    <text evidence="6">Belongs to the AP2/ERF transcription factor family. ERF subfamily.</text>
</comment>
<dbReference type="InterPro" id="IPR044808">
    <property type="entry name" value="ERF_plant"/>
</dbReference>
<feature type="compositionally biased region" description="Low complexity" evidence="7">
    <location>
        <begin position="232"/>
        <end position="242"/>
    </location>
</feature>
<dbReference type="PRINTS" id="PR00367">
    <property type="entry name" value="ETHRSPELEMNT"/>
</dbReference>
<dbReference type="STRING" id="63057.A0A2P5F3R9"/>
<feature type="compositionally biased region" description="Basic and acidic residues" evidence="7">
    <location>
        <begin position="208"/>
        <end position="231"/>
    </location>
</feature>
<evidence type="ECO:0000256" key="2">
    <source>
        <dbReference type="ARBA" id="ARBA00023015"/>
    </source>
</evidence>